<reference evidence="3" key="3">
    <citation type="submission" date="2018-08" db="UniProtKB">
        <authorList>
            <consortium name="EnsemblPlants"/>
        </authorList>
    </citation>
    <scope>IDENTIFICATION</scope>
    <source>
        <strain evidence="3">cv. Bd21</strain>
    </source>
</reference>
<feature type="compositionally biased region" description="Low complexity" evidence="1">
    <location>
        <begin position="18"/>
        <end position="29"/>
    </location>
</feature>
<evidence type="ECO:0000256" key="1">
    <source>
        <dbReference type="SAM" id="MobiDB-lite"/>
    </source>
</evidence>
<organism evidence="2">
    <name type="scientific">Brachypodium distachyon</name>
    <name type="common">Purple false brome</name>
    <name type="synonym">Trachynia distachya</name>
    <dbReference type="NCBI Taxonomy" id="15368"/>
    <lineage>
        <taxon>Eukaryota</taxon>
        <taxon>Viridiplantae</taxon>
        <taxon>Streptophyta</taxon>
        <taxon>Embryophyta</taxon>
        <taxon>Tracheophyta</taxon>
        <taxon>Spermatophyta</taxon>
        <taxon>Magnoliopsida</taxon>
        <taxon>Liliopsida</taxon>
        <taxon>Poales</taxon>
        <taxon>Poaceae</taxon>
        <taxon>BOP clade</taxon>
        <taxon>Pooideae</taxon>
        <taxon>Stipodae</taxon>
        <taxon>Brachypodieae</taxon>
        <taxon>Brachypodium</taxon>
    </lineage>
</organism>
<dbReference type="InParanoid" id="A0A2K2CRH3"/>
<dbReference type="EnsemblPlants" id="PNT64629">
    <property type="protein sequence ID" value="PNT64629"/>
    <property type="gene ID" value="BRADI_4g30726v3"/>
</dbReference>
<reference evidence="2 3" key="1">
    <citation type="journal article" date="2010" name="Nature">
        <title>Genome sequencing and analysis of the model grass Brachypodium distachyon.</title>
        <authorList>
            <consortium name="International Brachypodium Initiative"/>
        </authorList>
    </citation>
    <scope>NUCLEOTIDE SEQUENCE [LARGE SCALE GENOMIC DNA]</scope>
    <source>
        <strain evidence="2 3">Bd21</strain>
    </source>
</reference>
<dbReference type="AlphaFoldDB" id="A0A2K2CRH3"/>
<feature type="region of interest" description="Disordered" evidence="1">
    <location>
        <begin position="1"/>
        <end position="62"/>
    </location>
</feature>
<keyword evidence="4" id="KW-1185">Reference proteome</keyword>
<name>A0A2K2CRH3_BRADI</name>
<proteinExistence type="predicted"/>
<sequence length="129" mass="13541">MARARPASRLGPGGGGVAPACVGGVAGPPRRSPFSGRDGDSTTGGTTTTTTWRFPHPTARRDDGDLLDLTLLVKATVFCSRATAPRRRQPGMYSLNGCCCVLDLDACCFAEPVVALNSEIDMEILAPYQ</sequence>
<dbReference type="Gramene" id="PNT64629">
    <property type="protein sequence ID" value="PNT64629"/>
    <property type="gene ID" value="BRADI_4g30726v3"/>
</dbReference>
<dbReference type="Proteomes" id="UP000008810">
    <property type="component" value="Chromosome 4"/>
</dbReference>
<protein>
    <submittedName>
        <fullName evidence="2 3">Uncharacterized protein</fullName>
    </submittedName>
</protein>
<gene>
    <name evidence="2" type="ORF">BRADI_4g30726v3</name>
</gene>
<evidence type="ECO:0000313" key="3">
    <source>
        <dbReference type="EnsemblPlants" id="PNT64629"/>
    </source>
</evidence>
<evidence type="ECO:0000313" key="2">
    <source>
        <dbReference type="EMBL" id="PNT64629.1"/>
    </source>
</evidence>
<accession>A0A2K2CRH3</accession>
<feature type="compositionally biased region" description="Low complexity" evidence="1">
    <location>
        <begin position="1"/>
        <end position="10"/>
    </location>
</feature>
<reference evidence="2" key="2">
    <citation type="submission" date="2017-06" db="EMBL/GenBank/DDBJ databases">
        <title>WGS assembly of Brachypodium distachyon.</title>
        <authorList>
            <consortium name="The International Brachypodium Initiative"/>
            <person name="Lucas S."/>
            <person name="Harmon-Smith M."/>
            <person name="Lail K."/>
            <person name="Tice H."/>
            <person name="Grimwood J."/>
            <person name="Bruce D."/>
            <person name="Barry K."/>
            <person name="Shu S."/>
            <person name="Lindquist E."/>
            <person name="Wang M."/>
            <person name="Pitluck S."/>
            <person name="Vogel J.P."/>
            <person name="Garvin D.F."/>
            <person name="Mockler T.C."/>
            <person name="Schmutz J."/>
            <person name="Rokhsar D."/>
            <person name="Bevan M.W."/>
        </authorList>
    </citation>
    <scope>NUCLEOTIDE SEQUENCE</scope>
    <source>
        <strain evidence="2">Bd21</strain>
    </source>
</reference>
<evidence type="ECO:0000313" key="4">
    <source>
        <dbReference type="Proteomes" id="UP000008810"/>
    </source>
</evidence>
<dbReference type="EMBL" id="CM000883">
    <property type="protein sequence ID" value="PNT64629.1"/>
    <property type="molecule type" value="Genomic_DNA"/>
</dbReference>